<evidence type="ECO:0000256" key="2">
    <source>
        <dbReference type="ARBA" id="ARBA00006611"/>
    </source>
</evidence>
<dbReference type="SUPFAM" id="SSF52540">
    <property type="entry name" value="P-loop containing nucleoside triphosphate hydrolases"/>
    <property type="match status" value="1"/>
</dbReference>
<gene>
    <name evidence="9" type="ORF">SUTH_00267</name>
</gene>
<dbReference type="PANTHER" id="PTHR30486">
    <property type="entry name" value="TWITCHING MOTILITY PROTEIN PILT"/>
    <property type="match status" value="1"/>
</dbReference>
<evidence type="ECO:0000313" key="10">
    <source>
        <dbReference type="Proteomes" id="UP000031637"/>
    </source>
</evidence>
<keyword evidence="5" id="KW-1029">Fimbrium biogenesis</keyword>
<keyword evidence="3" id="KW-0813">Transport</keyword>
<keyword evidence="4" id="KW-0963">Cytoplasm</keyword>
<dbReference type="SMART" id="SM00382">
    <property type="entry name" value="AAA"/>
    <property type="match status" value="1"/>
</dbReference>
<comment type="similarity">
    <text evidence="2">Belongs to the GSP E family.</text>
</comment>
<dbReference type="STRING" id="1223802.SUTH_00267"/>
<dbReference type="NCBIfam" id="TIGR01420">
    <property type="entry name" value="pilT_fam"/>
    <property type="match status" value="1"/>
</dbReference>
<keyword evidence="7" id="KW-0067">ATP-binding</keyword>
<dbReference type="PANTHER" id="PTHR30486:SF6">
    <property type="entry name" value="TYPE IV PILUS RETRACTATION ATPASE PILT"/>
    <property type="match status" value="1"/>
</dbReference>
<dbReference type="GO" id="GO:0005737">
    <property type="term" value="C:cytoplasm"/>
    <property type="evidence" value="ECO:0007669"/>
    <property type="project" value="UniProtKB-SubCell"/>
</dbReference>
<dbReference type="CDD" id="cd01131">
    <property type="entry name" value="PilT"/>
    <property type="match status" value="1"/>
</dbReference>
<dbReference type="AlphaFoldDB" id="W0SEA9"/>
<dbReference type="OrthoDB" id="5790493at2"/>
<dbReference type="RefSeq" id="WP_041096478.1">
    <property type="nucleotide sequence ID" value="NZ_AP012547.1"/>
</dbReference>
<proteinExistence type="inferred from homology"/>
<evidence type="ECO:0000256" key="7">
    <source>
        <dbReference type="ARBA" id="ARBA00022840"/>
    </source>
</evidence>
<dbReference type="FunFam" id="3.30.450.90:FF:000002">
    <property type="entry name" value="Twitching motility protein PilT"/>
    <property type="match status" value="1"/>
</dbReference>
<dbReference type="Proteomes" id="UP000031637">
    <property type="component" value="Chromosome"/>
</dbReference>
<reference evidence="9 10" key="1">
    <citation type="journal article" date="2014" name="Syst. Appl. Microbiol.">
        <title>Complete genomes of freshwater sulfur oxidizers Sulfuricella denitrificans skB26 and Sulfuritalea hydrogenivorans sk43H: genetic insights into the sulfur oxidation pathway of betaproteobacteria.</title>
        <authorList>
            <person name="Watanabe T."/>
            <person name="Kojima H."/>
            <person name="Fukui M."/>
        </authorList>
    </citation>
    <scope>NUCLEOTIDE SEQUENCE [LARGE SCALE GENOMIC DNA]</scope>
    <source>
        <strain evidence="9">DSM22779</strain>
    </source>
</reference>
<dbReference type="GO" id="GO:0005524">
    <property type="term" value="F:ATP binding"/>
    <property type="evidence" value="ECO:0007669"/>
    <property type="project" value="UniProtKB-KW"/>
</dbReference>
<evidence type="ECO:0000259" key="8">
    <source>
        <dbReference type="PROSITE" id="PS00662"/>
    </source>
</evidence>
<sequence>MDITELLTFVVKNKASDLHLSSGMPPMIRVHGDVRRINLPAMEHKDVHAMIYDIMNDGQRKSYEENLECDFSFAVPNLARFRVNAFVQNRGAAAVMRTIPSKILSLEELKAPKIFEELADYPRGLVLVTGPTGSGKSTTLAAMVNHKNESEYGHILTVEDPIEFVHESKKCLINQREVGPHTLSFNNALRSALREDPDVILVGEMRDLETIRLAMSGAETGHLVFGTLHTSSAAKTIDRIIDVFPAAEKEMIRAMLSESLRAVISQTLCKTMDGTGRVAAHEIMVGTPAIRNLIREAKVAQMYSAIQTGQQFGMQTLDQNLQDLVKRKVIAPSEARAKAANKDNFPG</sequence>
<dbReference type="HOGENOM" id="CLU_013446_4_0_4"/>
<dbReference type="InterPro" id="IPR006321">
    <property type="entry name" value="PilT/PilU"/>
</dbReference>
<name>W0SEA9_9PROT</name>
<evidence type="ECO:0000256" key="6">
    <source>
        <dbReference type="ARBA" id="ARBA00022741"/>
    </source>
</evidence>
<dbReference type="Gene3D" id="3.40.50.300">
    <property type="entry name" value="P-loop containing nucleotide triphosphate hydrolases"/>
    <property type="match status" value="1"/>
</dbReference>
<evidence type="ECO:0000256" key="3">
    <source>
        <dbReference type="ARBA" id="ARBA00022448"/>
    </source>
</evidence>
<feature type="domain" description="Bacterial type II secretion system protein E" evidence="8">
    <location>
        <begin position="193"/>
        <end position="207"/>
    </location>
</feature>
<dbReference type="KEGG" id="shd:SUTH_00267"/>
<dbReference type="InterPro" id="IPR027417">
    <property type="entry name" value="P-loop_NTPase"/>
</dbReference>
<evidence type="ECO:0000313" key="9">
    <source>
        <dbReference type="EMBL" id="BAO28083.1"/>
    </source>
</evidence>
<dbReference type="PROSITE" id="PS00662">
    <property type="entry name" value="T2SP_E"/>
    <property type="match status" value="1"/>
</dbReference>
<dbReference type="InterPro" id="IPR050921">
    <property type="entry name" value="T4SS_GSP_E_ATPase"/>
</dbReference>
<dbReference type="InterPro" id="IPR001482">
    <property type="entry name" value="T2SS/T4SS_dom"/>
</dbReference>
<evidence type="ECO:0000256" key="5">
    <source>
        <dbReference type="ARBA" id="ARBA00022558"/>
    </source>
</evidence>
<dbReference type="GO" id="GO:0016887">
    <property type="term" value="F:ATP hydrolysis activity"/>
    <property type="evidence" value="ECO:0007669"/>
    <property type="project" value="InterPro"/>
</dbReference>
<keyword evidence="6" id="KW-0547">Nucleotide-binding</keyword>
<dbReference type="FunFam" id="3.40.50.300:FF:000872">
    <property type="entry name" value="Twitching motility protein PilT"/>
    <property type="match status" value="1"/>
</dbReference>
<evidence type="ECO:0000256" key="1">
    <source>
        <dbReference type="ARBA" id="ARBA00004496"/>
    </source>
</evidence>
<dbReference type="InterPro" id="IPR003593">
    <property type="entry name" value="AAA+_ATPase"/>
</dbReference>
<protein>
    <submittedName>
        <fullName evidence="9">Pilus retraction protein PilT</fullName>
    </submittedName>
</protein>
<dbReference type="Pfam" id="PF00437">
    <property type="entry name" value="T2SSE"/>
    <property type="match status" value="1"/>
</dbReference>
<keyword evidence="10" id="KW-1185">Reference proteome</keyword>
<organism evidence="9 10">
    <name type="scientific">Sulfuritalea hydrogenivorans sk43H</name>
    <dbReference type="NCBI Taxonomy" id="1223802"/>
    <lineage>
        <taxon>Bacteria</taxon>
        <taxon>Pseudomonadati</taxon>
        <taxon>Pseudomonadota</taxon>
        <taxon>Betaproteobacteria</taxon>
        <taxon>Nitrosomonadales</taxon>
        <taxon>Sterolibacteriaceae</taxon>
        <taxon>Sulfuritalea</taxon>
    </lineage>
</organism>
<dbReference type="Gene3D" id="3.30.450.90">
    <property type="match status" value="1"/>
</dbReference>
<dbReference type="EMBL" id="AP012547">
    <property type="protein sequence ID" value="BAO28083.1"/>
    <property type="molecule type" value="Genomic_DNA"/>
</dbReference>
<evidence type="ECO:0000256" key="4">
    <source>
        <dbReference type="ARBA" id="ARBA00022490"/>
    </source>
</evidence>
<accession>W0SEA9</accession>
<comment type="subcellular location">
    <subcellularLocation>
        <location evidence="1">Cytoplasm</location>
    </subcellularLocation>
</comment>